<evidence type="ECO:0000256" key="1">
    <source>
        <dbReference type="ARBA" id="ARBA00023002"/>
    </source>
</evidence>
<evidence type="ECO:0000313" key="7">
    <source>
        <dbReference type="EMBL" id="MCG9026257.1"/>
    </source>
</evidence>
<evidence type="ECO:0000259" key="5">
    <source>
        <dbReference type="Pfam" id="PF01625"/>
    </source>
</evidence>
<evidence type="ECO:0000256" key="4">
    <source>
        <dbReference type="HAMAP-Rule" id="MF_01401"/>
    </source>
</evidence>
<dbReference type="OrthoDB" id="4174719at2"/>
<reference evidence="6" key="3">
    <citation type="submission" date="2017-06" db="EMBL/GenBank/DDBJ databases">
        <authorList>
            <person name="Kim H.J."/>
            <person name="Triplett B.A."/>
        </authorList>
    </citation>
    <scope>NUCLEOTIDE SEQUENCE</scope>
    <source>
        <strain evidence="6">HLGZ1</strain>
    </source>
</reference>
<dbReference type="GO" id="GO:0008113">
    <property type="term" value="F:peptide-methionine (S)-S-oxide reductase activity"/>
    <property type="evidence" value="ECO:0007669"/>
    <property type="project" value="UniProtKB-UniRule"/>
</dbReference>
<dbReference type="EMBL" id="CP022115">
    <property type="protein sequence ID" value="ASJ24957.1"/>
    <property type="molecule type" value="Genomic_DNA"/>
</dbReference>
<protein>
    <recommendedName>
        <fullName evidence="4">Peptide methionine sulfoxide reductase MsrA</fullName>
        <shortName evidence="4">Protein-methionine-S-oxide reductase</shortName>
        <ecNumber evidence="4">1.8.4.11</ecNumber>
    </recommendedName>
    <alternativeName>
        <fullName evidence="4">Peptide-methionine (S)-S-oxide reductase</fullName>
        <shortName evidence="4">Peptide Met(O) reductase</shortName>
    </alternativeName>
</protein>
<name>A0A248LJM6_9NEIS</name>
<dbReference type="EMBL" id="JAJAXM010000017">
    <property type="protein sequence ID" value="MCG9026257.1"/>
    <property type="molecule type" value="Genomic_DNA"/>
</dbReference>
<evidence type="ECO:0000313" key="9">
    <source>
        <dbReference type="Proteomes" id="UP001200247"/>
    </source>
</evidence>
<dbReference type="RefSeq" id="WP_088861025.1">
    <property type="nucleotide sequence ID" value="NZ_CP022115.1"/>
</dbReference>
<organism evidence="6 8">
    <name type="scientific">Laribacter hongkongensis</name>
    <dbReference type="NCBI Taxonomy" id="168471"/>
    <lineage>
        <taxon>Bacteria</taxon>
        <taxon>Pseudomonadati</taxon>
        <taxon>Pseudomonadota</taxon>
        <taxon>Betaproteobacteria</taxon>
        <taxon>Neisseriales</taxon>
        <taxon>Aquaspirillaceae</taxon>
        <taxon>Laribacter</taxon>
    </lineage>
</organism>
<dbReference type="Proteomes" id="UP000197424">
    <property type="component" value="Chromosome"/>
</dbReference>
<feature type="active site" evidence="4">
    <location>
        <position position="11"/>
    </location>
</feature>
<dbReference type="NCBIfam" id="TIGR00401">
    <property type="entry name" value="msrA"/>
    <property type="match status" value="1"/>
</dbReference>
<evidence type="ECO:0000256" key="3">
    <source>
        <dbReference type="ARBA" id="ARBA00048782"/>
    </source>
</evidence>
<comment type="catalytic activity">
    <reaction evidence="2 4">
        <text>L-methionyl-[protein] + [thioredoxin]-disulfide + H2O = L-methionyl-(S)-S-oxide-[protein] + [thioredoxin]-dithiol</text>
        <dbReference type="Rhea" id="RHEA:14217"/>
        <dbReference type="Rhea" id="RHEA-COMP:10698"/>
        <dbReference type="Rhea" id="RHEA-COMP:10700"/>
        <dbReference type="Rhea" id="RHEA-COMP:12313"/>
        <dbReference type="Rhea" id="RHEA-COMP:12315"/>
        <dbReference type="ChEBI" id="CHEBI:15377"/>
        <dbReference type="ChEBI" id="CHEBI:16044"/>
        <dbReference type="ChEBI" id="CHEBI:29950"/>
        <dbReference type="ChEBI" id="CHEBI:44120"/>
        <dbReference type="ChEBI" id="CHEBI:50058"/>
        <dbReference type="EC" id="1.8.4.11"/>
    </reaction>
</comment>
<keyword evidence="1 4" id="KW-0560">Oxidoreductase</keyword>
<dbReference type="SUPFAM" id="SSF55068">
    <property type="entry name" value="Peptide methionine sulfoxide reductase"/>
    <property type="match status" value="1"/>
</dbReference>
<comment type="similarity">
    <text evidence="4">Belongs to the MsrA Met sulfoxide reductase family.</text>
</comment>
<reference evidence="6" key="1">
    <citation type="journal article" date="2017" name="J. Antimicrob. Chemother.">
        <title>Emergence and genomic analysis of MDR Laribacter hongkongensis strain HLGZ1 from Guangzhou, China.</title>
        <authorList>
            <person name="Wu H.K."/>
            <person name="Chen J.H."/>
            <person name="Yang L."/>
            <person name="Li A.R."/>
            <person name="Su D.H."/>
            <person name="Lin Y.P."/>
            <person name="Chen D.Q."/>
        </authorList>
    </citation>
    <scope>NUCLEOTIDE SEQUENCE</scope>
    <source>
        <strain evidence="6">HLGZ1</strain>
    </source>
</reference>
<reference evidence="8" key="2">
    <citation type="submission" date="2017-06" db="EMBL/GenBank/DDBJ databases">
        <title>Whole genome sequence of Laribacter hongkongensis LHGZ1.</title>
        <authorList>
            <person name="Chen D."/>
            <person name="Wu H."/>
            <person name="Chen J."/>
        </authorList>
    </citation>
    <scope>NUCLEOTIDE SEQUENCE [LARGE SCALE GENOMIC DNA]</scope>
    <source>
        <strain evidence="8">LHGZ1</strain>
    </source>
</reference>
<feature type="domain" description="Peptide methionine sulphoxide reductase MsrA" evidence="5">
    <location>
        <begin position="4"/>
        <end position="157"/>
    </location>
</feature>
<proteinExistence type="inferred from homology"/>
<sequence>MQDTATFAGGCFWCLEAAFQRLPGVLKVESGYCGGQAEWPTYQQVCSGDTGHAEAVRITFDPQQVSYDRLLDVFFLVHDPTTPDRQGHDVGTQYRSAIFFHDPGQQQAALAKITSLDTGHAFAHPVVTETVPAGPFWVAEAHHQNYYLSHEEAAYCQVVIRPKLERLSDTGVLPPADPA</sequence>
<evidence type="ECO:0000256" key="2">
    <source>
        <dbReference type="ARBA" id="ARBA00047806"/>
    </source>
</evidence>
<dbReference type="EC" id="1.8.4.11" evidence="4"/>
<dbReference type="InterPro" id="IPR002569">
    <property type="entry name" value="Met_Sox_Rdtase_MsrA_dom"/>
</dbReference>
<comment type="catalytic activity">
    <reaction evidence="3 4">
        <text>[thioredoxin]-disulfide + L-methionine + H2O = L-methionine (S)-S-oxide + [thioredoxin]-dithiol</text>
        <dbReference type="Rhea" id="RHEA:19993"/>
        <dbReference type="Rhea" id="RHEA-COMP:10698"/>
        <dbReference type="Rhea" id="RHEA-COMP:10700"/>
        <dbReference type="ChEBI" id="CHEBI:15377"/>
        <dbReference type="ChEBI" id="CHEBI:29950"/>
        <dbReference type="ChEBI" id="CHEBI:50058"/>
        <dbReference type="ChEBI" id="CHEBI:57844"/>
        <dbReference type="ChEBI" id="CHEBI:58772"/>
        <dbReference type="EC" id="1.8.4.11"/>
    </reaction>
</comment>
<dbReference type="Gene3D" id="3.30.1060.10">
    <property type="entry name" value="Peptide methionine sulphoxide reductase MsrA"/>
    <property type="match status" value="1"/>
</dbReference>
<dbReference type="PANTHER" id="PTHR43774:SF1">
    <property type="entry name" value="PEPTIDE METHIONINE SULFOXIDE REDUCTASE MSRA 2"/>
    <property type="match status" value="1"/>
</dbReference>
<dbReference type="AlphaFoldDB" id="A0A248LJM6"/>
<dbReference type="InterPro" id="IPR036509">
    <property type="entry name" value="Met_Sox_Rdtase_MsrA_sf"/>
</dbReference>
<comment type="function">
    <text evidence="4">Has an important function as a repair enzyme for proteins that have been inactivated by oxidation. Catalyzes the reversible oxidation-reduction of methionine sulfoxide in proteins to methionine.</text>
</comment>
<evidence type="ECO:0000313" key="8">
    <source>
        <dbReference type="Proteomes" id="UP000197424"/>
    </source>
</evidence>
<gene>
    <name evidence="4 7" type="primary">msrA</name>
    <name evidence="7" type="ORF">LH440_10170</name>
    <name evidence="6" type="ORF">LHGZ1_2126</name>
</gene>
<dbReference type="Proteomes" id="UP001200247">
    <property type="component" value="Unassembled WGS sequence"/>
</dbReference>
<dbReference type="Pfam" id="PF01625">
    <property type="entry name" value="PMSR"/>
    <property type="match status" value="1"/>
</dbReference>
<dbReference type="PANTHER" id="PTHR43774">
    <property type="entry name" value="PEPTIDE METHIONINE SULFOXIDE REDUCTASE"/>
    <property type="match status" value="1"/>
</dbReference>
<dbReference type="HAMAP" id="MF_01401">
    <property type="entry name" value="MsrA"/>
    <property type="match status" value="1"/>
</dbReference>
<evidence type="ECO:0000313" key="6">
    <source>
        <dbReference type="EMBL" id="ASJ24957.1"/>
    </source>
</evidence>
<reference evidence="7 9" key="4">
    <citation type="submission" date="2021-10" db="EMBL/GenBank/DDBJ databases">
        <title>Whole-genome sequencing analysis of Laribacter hongkongensis: virulence gene profiles, carbohydrate-active enzyme prediction, and antimicrobial resistance characterization.</title>
        <authorList>
            <person name="Yuan P."/>
            <person name="Zhan Y."/>
            <person name="Chen D."/>
        </authorList>
    </citation>
    <scope>NUCLEOTIDE SEQUENCE [LARGE SCALE GENOMIC DNA]</scope>
    <source>
        <strain evidence="7 9">W67</strain>
    </source>
</reference>
<accession>A0A248LJM6</accession>